<feature type="compositionally biased region" description="Basic residues" evidence="1">
    <location>
        <begin position="260"/>
        <end position="269"/>
    </location>
</feature>
<dbReference type="AlphaFoldDB" id="A0A0A9DQ44"/>
<feature type="compositionally biased region" description="Gly residues" evidence="1">
    <location>
        <begin position="142"/>
        <end position="153"/>
    </location>
</feature>
<feature type="compositionally biased region" description="Gly residues" evidence="1">
    <location>
        <begin position="201"/>
        <end position="212"/>
    </location>
</feature>
<organism evidence="2">
    <name type="scientific">Arundo donax</name>
    <name type="common">Giant reed</name>
    <name type="synonym">Donax arundinaceus</name>
    <dbReference type="NCBI Taxonomy" id="35708"/>
    <lineage>
        <taxon>Eukaryota</taxon>
        <taxon>Viridiplantae</taxon>
        <taxon>Streptophyta</taxon>
        <taxon>Embryophyta</taxon>
        <taxon>Tracheophyta</taxon>
        <taxon>Spermatophyta</taxon>
        <taxon>Magnoliopsida</taxon>
        <taxon>Liliopsida</taxon>
        <taxon>Poales</taxon>
        <taxon>Poaceae</taxon>
        <taxon>PACMAD clade</taxon>
        <taxon>Arundinoideae</taxon>
        <taxon>Arundineae</taxon>
        <taxon>Arundo</taxon>
    </lineage>
</organism>
<protein>
    <submittedName>
        <fullName evidence="2">Uncharacterized protein</fullName>
    </submittedName>
</protein>
<accession>A0A0A9DQ44</accession>
<reference evidence="2" key="1">
    <citation type="submission" date="2014-09" db="EMBL/GenBank/DDBJ databases">
        <authorList>
            <person name="Magalhaes I.L.F."/>
            <person name="Oliveira U."/>
            <person name="Santos F.R."/>
            <person name="Vidigal T.H.D.A."/>
            <person name="Brescovit A.D."/>
            <person name="Santos A.J."/>
        </authorList>
    </citation>
    <scope>NUCLEOTIDE SEQUENCE</scope>
    <source>
        <tissue evidence="2">Shoot tissue taken approximately 20 cm above the soil surface</tissue>
    </source>
</reference>
<evidence type="ECO:0000313" key="2">
    <source>
        <dbReference type="EMBL" id="JAD87775.1"/>
    </source>
</evidence>
<feature type="region of interest" description="Disordered" evidence="1">
    <location>
        <begin position="122"/>
        <end position="212"/>
    </location>
</feature>
<name>A0A0A9DQ44_ARUDO</name>
<proteinExistence type="predicted"/>
<feature type="region of interest" description="Disordered" evidence="1">
    <location>
        <begin position="78"/>
        <end position="107"/>
    </location>
</feature>
<dbReference type="EMBL" id="GBRH01210120">
    <property type="protein sequence ID" value="JAD87775.1"/>
    <property type="molecule type" value="Transcribed_RNA"/>
</dbReference>
<sequence>MPTVPKSSRAAEANPPPLLSAPKNLFSRLLLGGLLLVALEFVERGAREPADAPLREHVGAHLFVEVDGVLVPVEHAPLHPAHPELGRPAGDGGQHHPAEPAATPGRAHEDVVHVQTGLGEEGGVVGEADHEPCRDAPAAARGGEGGGLGVGQRGRGEVEAAGGDGGGGARDDGGRGEVEDEGGEGGEGRRRRRWEERGGQELLGGGEEVGEELLGGGEEVGEELELGHLVDEAADVGHVANIGQAELRPHVAGEGGGDGRRRHLGPAWG</sequence>
<evidence type="ECO:0000256" key="1">
    <source>
        <dbReference type="SAM" id="MobiDB-lite"/>
    </source>
</evidence>
<feature type="region of interest" description="Disordered" evidence="1">
    <location>
        <begin position="247"/>
        <end position="269"/>
    </location>
</feature>
<reference evidence="2" key="2">
    <citation type="journal article" date="2015" name="Data Brief">
        <title>Shoot transcriptome of the giant reed, Arundo donax.</title>
        <authorList>
            <person name="Barrero R.A."/>
            <person name="Guerrero F.D."/>
            <person name="Moolhuijzen P."/>
            <person name="Goolsby J.A."/>
            <person name="Tidwell J."/>
            <person name="Bellgard S.E."/>
            <person name="Bellgard M.I."/>
        </authorList>
    </citation>
    <scope>NUCLEOTIDE SEQUENCE</scope>
    <source>
        <tissue evidence="2">Shoot tissue taken approximately 20 cm above the soil surface</tissue>
    </source>
</reference>